<organism evidence="5 6">
    <name type="scientific">Serinicoccus hydrothermalis</name>
    <dbReference type="NCBI Taxonomy" id="1758689"/>
    <lineage>
        <taxon>Bacteria</taxon>
        <taxon>Bacillati</taxon>
        <taxon>Actinomycetota</taxon>
        <taxon>Actinomycetes</taxon>
        <taxon>Micrococcales</taxon>
        <taxon>Ornithinimicrobiaceae</taxon>
        <taxon>Serinicoccus</taxon>
    </lineage>
</organism>
<comment type="catalytic activity">
    <reaction evidence="4">
        <text>L-phenylalanyl-tRNA(Phe) + an N-terminal L-alpha-aminoacyl-[protein] = an N-terminal L-phenylalanyl-L-alpha-aminoacyl-[protein] + tRNA(Phe)</text>
        <dbReference type="Rhea" id="RHEA:43632"/>
        <dbReference type="Rhea" id="RHEA-COMP:9668"/>
        <dbReference type="Rhea" id="RHEA-COMP:9699"/>
        <dbReference type="Rhea" id="RHEA-COMP:10636"/>
        <dbReference type="Rhea" id="RHEA-COMP:10637"/>
        <dbReference type="ChEBI" id="CHEBI:78442"/>
        <dbReference type="ChEBI" id="CHEBI:78531"/>
        <dbReference type="ChEBI" id="CHEBI:78597"/>
        <dbReference type="ChEBI" id="CHEBI:83561"/>
        <dbReference type="EC" id="2.3.2.6"/>
    </reaction>
</comment>
<dbReference type="PANTHER" id="PTHR30098">
    <property type="entry name" value="LEUCYL/PHENYLALANYL-TRNA--PROTEIN TRANSFERASE"/>
    <property type="match status" value="1"/>
</dbReference>
<evidence type="ECO:0000256" key="2">
    <source>
        <dbReference type="ARBA" id="ARBA00022679"/>
    </source>
</evidence>
<gene>
    <name evidence="4" type="primary">aat</name>
    <name evidence="5" type="ORF">SGUI_0832</name>
</gene>
<evidence type="ECO:0000256" key="4">
    <source>
        <dbReference type="HAMAP-Rule" id="MF_00688"/>
    </source>
</evidence>
<dbReference type="EC" id="2.3.2.6" evidence="4"/>
<comment type="similarity">
    <text evidence="4">Belongs to the L/F-transferase family.</text>
</comment>
<dbReference type="SUPFAM" id="SSF55729">
    <property type="entry name" value="Acyl-CoA N-acyltransferases (Nat)"/>
    <property type="match status" value="1"/>
</dbReference>
<dbReference type="PANTHER" id="PTHR30098:SF2">
    <property type="entry name" value="LEUCYL_PHENYLALANYL-TRNA--PROTEIN TRANSFERASE"/>
    <property type="match status" value="1"/>
</dbReference>
<dbReference type="NCBIfam" id="TIGR00667">
    <property type="entry name" value="aat"/>
    <property type="match status" value="1"/>
</dbReference>
<dbReference type="Gene3D" id="3.30.70.3550">
    <property type="entry name" value="Leucyl/phenylalanyl-tRNA-protein transferase, N-terminal domain"/>
    <property type="match status" value="1"/>
</dbReference>
<dbReference type="RefSeq" id="WP_191090946.1">
    <property type="nucleotide sequence ID" value="NZ_CP014989.1"/>
</dbReference>
<dbReference type="Proteomes" id="UP000092482">
    <property type="component" value="Chromosome"/>
</dbReference>
<comment type="function">
    <text evidence="4">Functions in the N-end rule pathway of protein degradation where it conjugates Leu, Phe and, less efficiently, Met from aminoacyl-tRNAs to the N-termini of proteins containing an N-terminal arginine or lysine.</text>
</comment>
<evidence type="ECO:0000313" key="6">
    <source>
        <dbReference type="Proteomes" id="UP000092482"/>
    </source>
</evidence>
<sequence>MEPPPSVWDLTTAGAAPGEDLVGIGADLEPGTILAAYRAGLFPMGLGEGGADPLGWWSPDPRGVLLPGDLHLSRSAQRSRRSWTTTVDRAFDDVIEGCADPTRDGGWITAQIAQAYCRLHDLGWAHSVEVWDGDDLVGGVYGLALGRVFAGESMFHRAPDASKAALAGLVDVLSEDGAPWVLDTQWQTPHLRSLGVRTLDRPGYLRMVREHSVRELPRRWRGIPPCAEADGSA</sequence>
<comment type="subcellular location">
    <subcellularLocation>
        <location evidence="4">Cytoplasm</location>
    </subcellularLocation>
</comment>
<dbReference type="GO" id="GO:0005737">
    <property type="term" value="C:cytoplasm"/>
    <property type="evidence" value="ECO:0007669"/>
    <property type="project" value="UniProtKB-SubCell"/>
</dbReference>
<keyword evidence="1 4" id="KW-0963">Cytoplasm</keyword>
<dbReference type="STRING" id="1758689.SGUI_0832"/>
<dbReference type="HAMAP" id="MF_00688">
    <property type="entry name" value="Leu_Phe_trans"/>
    <property type="match status" value="1"/>
</dbReference>
<keyword evidence="6" id="KW-1185">Reference proteome</keyword>
<evidence type="ECO:0000313" key="5">
    <source>
        <dbReference type="EMBL" id="ANS78228.1"/>
    </source>
</evidence>
<dbReference type="GO" id="GO:0008914">
    <property type="term" value="F:leucyl-tRNA--protein transferase activity"/>
    <property type="evidence" value="ECO:0007669"/>
    <property type="project" value="UniProtKB-UniRule"/>
</dbReference>
<evidence type="ECO:0000256" key="3">
    <source>
        <dbReference type="ARBA" id="ARBA00023315"/>
    </source>
</evidence>
<dbReference type="InterPro" id="IPR042203">
    <property type="entry name" value="Leu/Phe-tRNA_Trfase_C"/>
</dbReference>
<dbReference type="GO" id="GO:0030163">
    <property type="term" value="P:protein catabolic process"/>
    <property type="evidence" value="ECO:0007669"/>
    <property type="project" value="UniProtKB-UniRule"/>
</dbReference>
<name>A0A1B1N9Z2_9MICO</name>
<dbReference type="Pfam" id="PF03588">
    <property type="entry name" value="Leu_Phe_trans"/>
    <property type="match status" value="1"/>
</dbReference>
<keyword evidence="3 4" id="KW-0012">Acyltransferase</keyword>
<proteinExistence type="inferred from homology"/>
<dbReference type="KEGG" id="serj:SGUI_0832"/>
<dbReference type="EMBL" id="CP014989">
    <property type="protein sequence ID" value="ANS78228.1"/>
    <property type="molecule type" value="Genomic_DNA"/>
</dbReference>
<dbReference type="AlphaFoldDB" id="A0A1B1N9Z2"/>
<dbReference type="PATRIC" id="fig|1758689.4.peg.863"/>
<dbReference type="InterPro" id="IPR004616">
    <property type="entry name" value="Leu/Phe-tRNA_Trfase"/>
</dbReference>
<evidence type="ECO:0000256" key="1">
    <source>
        <dbReference type="ARBA" id="ARBA00022490"/>
    </source>
</evidence>
<comment type="catalytic activity">
    <reaction evidence="4">
        <text>N-terminal L-lysyl-[protein] + L-leucyl-tRNA(Leu) = N-terminal L-leucyl-L-lysyl-[protein] + tRNA(Leu) + H(+)</text>
        <dbReference type="Rhea" id="RHEA:12340"/>
        <dbReference type="Rhea" id="RHEA-COMP:9613"/>
        <dbReference type="Rhea" id="RHEA-COMP:9622"/>
        <dbReference type="Rhea" id="RHEA-COMP:12670"/>
        <dbReference type="Rhea" id="RHEA-COMP:12671"/>
        <dbReference type="ChEBI" id="CHEBI:15378"/>
        <dbReference type="ChEBI" id="CHEBI:65249"/>
        <dbReference type="ChEBI" id="CHEBI:78442"/>
        <dbReference type="ChEBI" id="CHEBI:78494"/>
        <dbReference type="ChEBI" id="CHEBI:133043"/>
        <dbReference type="EC" id="2.3.2.6"/>
    </reaction>
</comment>
<dbReference type="InterPro" id="IPR042221">
    <property type="entry name" value="Leu/Phe-tRNA_Trfase_N"/>
</dbReference>
<comment type="catalytic activity">
    <reaction evidence="4">
        <text>N-terminal L-arginyl-[protein] + L-leucyl-tRNA(Leu) = N-terminal L-leucyl-L-arginyl-[protein] + tRNA(Leu) + H(+)</text>
        <dbReference type="Rhea" id="RHEA:50416"/>
        <dbReference type="Rhea" id="RHEA-COMP:9613"/>
        <dbReference type="Rhea" id="RHEA-COMP:9622"/>
        <dbReference type="Rhea" id="RHEA-COMP:12672"/>
        <dbReference type="Rhea" id="RHEA-COMP:12673"/>
        <dbReference type="ChEBI" id="CHEBI:15378"/>
        <dbReference type="ChEBI" id="CHEBI:64719"/>
        <dbReference type="ChEBI" id="CHEBI:78442"/>
        <dbReference type="ChEBI" id="CHEBI:78494"/>
        <dbReference type="ChEBI" id="CHEBI:133044"/>
        <dbReference type="EC" id="2.3.2.6"/>
    </reaction>
</comment>
<reference evidence="5 6" key="1">
    <citation type="submission" date="2016-03" db="EMBL/GenBank/DDBJ databases">
        <title>Shallow-sea hydrothermal system.</title>
        <authorList>
            <person name="Tang K."/>
        </authorList>
    </citation>
    <scope>NUCLEOTIDE SEQUENCE [LARGE SCALE GENOMIC DNA]</scope>
    <source>
        <strain evidence="5 6">JLT9</strain>
    </source>
</reference>
<keyword evidence="2 4" id="KW-0808">Transferase</keyword>
<dbReference type="Gene3D" id="3.40.630.70">
    <property type="entry name" value="Leucyl/phenylalanyl-tRNA-protein transferase, C-terminal domain"/>
    <property type="match status" value="1"/>
</dbReference>
<accession>A0A1B1N9Z2</accession>
<dbReference type="InterPro" id="IPR016181">
    <property type="entry name" value="Acyl_CoA_acyltransferase"/>
</dbReference>
<protein>
    <recommendedName>
        <fullName evidence="4">Leucyl/phenylalanyl-tRNA--protein transferase</fullName>
        <ecNumber evidence="4">2.3.2.6</ecNumber>
    </recommendedName>
    <alternativeName>
        <fullName evidence="4">L/F-transferase</fullName>
    </alternativeName>
    <alternativeName>
        <fullName evidence="4">Leucyltransferase</fullName>
    </alternativeName>
    <alternativeName>
        <fullName evidence="4">Phenyalanyltransferase</fullName>
    </alternativeName>
</protein>